<evidence type="ECO:0000313" key="1">
    <source>
        <dbReference type="EMBL" id="KAK9100582.1"/>
    </source>
</evidence>
<accession>A0AAP0EYM7</accession>
<protein>
    <submittedName>
        <fullName evidence="1">Uncharacterized protein</fullName>
    </submittedName>
</protein>
<sequence length="142" mass="16683">MDGGLEKSNARIFNQYVLFDRTCPITREEVEISIRTLQWNFEIDPIFFKEDFDNLDKGPKFNDDGHDFVEDKIGFGDEGFVIEVYRDTKYDKGVVARVCTLKDTFRHNFTANTKEVELKVVERRSNPWSYRSNVALVLLKFL</sequence>
<organism evidence="1 2">
    <name type="scientific">Stephania cephalantha</name>
    <dbReference type="NCBI Taxonomy" id="152367"/>
    <lineage>
        <taxon>Eukaryota</taxon>
        <taxon>Viridiplantae</taxon>
        <taxon>Streptophyta</taxon>
        <taxon>Embryophyta</taxon>
        <taxon>Tracheophyta</taxon>
        <taxon>Spermatophyta</taxon>
        <taxon>Magnoliopsida</taxon>
        <taxon>Ranunculales</taxon>
        <taxon>Menispermaceae</taxon>
        <taxon>Menispermoideae</taxon>
        <taxon>Cissampelideae</taxon>
        <taxon>Stephania</taxon>
    </lineage>
</organism>
<proteinExistence type="predicted"/>
<dbReference type="EMBL" id="JBBNAG010000010">
    <property type="protein sequence ID" value="KAK9100582.1"/>
    <property type="molecule type" value="Genomic_DNA"/>
</dbReference>
<evidence type="ECO:0000313" key="2">
    <source>
        <dbReference type="Proteomes" id="UP001419268"/>
    </source>
</evidence>
<dbReference type="AlphaFoldDB" id="A0AAP0EYM7"/>
<dbReference type="Proteomes" id="UP001419268">
    <property type="component" value="Unassembled WGS sequence"/>
</dbReference>
<reference evidence="1 2" key="1">
    <citation type="submission" date="2024-01" db="EMBL/GenBank/DDBJ databases">
        <title>Genome assemblies of Stephania.</title>
        <authorList>
            <person name="Yang L."/>
        </authorList>
    </citation>
    <scope>NUCLEOTIDE SEQUENCE [LARGE SCALE GENOMIC DNA]</scope>
    <source>
        <strain evidence="1">JXDWG</strain>
        <tissue evidence="1">Leaf</tissue>
    </source>
</reference>
<name>A0AAP0EYM7_9MAGN</name>
<comment type="caution">
    <text evidence="1">The sequence shown here is derived from an EMBL/GenBank/DDBJ whole genome shotgun (WGS) entry which is preliminary data.</text>
</comment>
<gene>
    <name evidence="1" type="ORF">Scep_024012</name>
</gene>
<keyword evidence="2" id="KW-1185">Reference proteome</keyword>